<dbReference type="AlphaFoldDB" id="A0A9W4N3I7"/>
<sequence>MNELKIIGRGACGTVWASETGPAYKREDGNPARSLTNDFMMHQRVLQSQRMLTNSIPSTQLAIQIPSCHNFIKPEDEEWWFQYHDIFPQGHTPCNMIESQRIPAFEESTRTLLIQKFCPEEIKQVIMDSEPDRDCLIRPYLGRRRTHTPSSQSSSRFRAFSLRNYPLHEDQMEELGISTDDIQHYARIMADALAMMHWVARIDASDVEFVLAPPNHNDHRIENLLGDHAMWLLDFDVCRDMSMDINGVEQAVKAFWRNDPFYPRPGKALWKIFREQYLSTSKDCVNLCRSEEKARLDSLPILFIELVEAQGTQ</sequence>
<dbReference type="PANTHER" id="PTHR40780">
    <property type="entry name" value="DUF3669 DOMAIN-CONTAINING PROTEIN"/>
    <property type="match status" value="1"/>
</dbReference>
<dbReference type="InterPro" id="IPR022137">
    <property type="entry name" value="Znf_prot_DUF3669"/>
</dbReference>
<dbReference type="OrthoDB" id="2993351at2759"/>
<dbReference type="Pfam" id="PF12417">
    <property type="entry name" value="DUF3669"/>
    <property type="match status" value="1"/>
</dbReference>
<reference evidence="2" key="1">
    <citation type="submission" date="2021-07" db="EMBL/GenBank/DDBJ databases">
        <authorList>
            <person name="Branca A.L. A."/>
        </authorList>
    </citation>
    <scope>NUCLEOTIDE SEQUENCE</scope>
</reference>
<keyword evidence="3" id="KW-1185">Reference proteome</keyword>
<name>A0A9W4N3I7_PENOL</name>
<organism evidence="2 3">
    <name type="scientific">Penicillium olsonii</name>
    <dbReference type="NCBI Taxonomy" id="99116"/>
    <lineage>
        <taxon>Eukaryota</taxon>
        <taxon>Fungi</taxon>
        <taxon>Dikarya</taxon>
        <taxon>Ascomycota</taxon>
        <taxon>Pezizomycotina</taxon>
        <taxon>Eurotiomycetes</taxon>
        <taxon>Eurotiomycetidae</taxon>
        <taxon>Eurotiales</taxon>
        <taxon>Aspergillaceae</taxon>
        <taxon>Penicillium</taxon>
    </lineage>
</organism>
<evidence type="ECO:0000313" key="2">
    <source>
        <dbReference type="EMBL" id="CAG8273238.1"/>
    </source>
</evidence>
<feature type="domain" description="DUF3669" evidence="1">
    <location>
        <begin position="230"/>
        <end position="285"/>
    </location>
</feature>
<evidence type="ECO:0000313" key="3">
    <source>
        <dbReference type="Proteomes" id="UP001153618"/>
    </source>
</evidence>
<proteinExistence type="predicted"/>
<dbReference type="PANTHER" id="PTHR40780:SF3">
    <property type="entry name" value="DUF3669 DOMAIN-CONTAINING PROTEIN"/>
    <property type="match status" value="1"/>
</dbReference>
<dbReference type="EMBL" id="CAJVOS010000093">
    <property type="protein sequence ID" value="CAG8273238.1"/>
    <property type="molecule type" value="Genomic_DNA"/>
</dbReference>
<evidence type="ECO:0000259" key="1">
    <source>
        <dbReference type="Pfam" id="PF12417"/>
    </source>
</evidence>
<dbReference type="Proteomes" id="UP001153618">
    <property type="component" value="Unassembled WGS sequence"/>
</dbReference>
<protein>
    <recommendedName>
        <fullName evidence="1">DUF3669 domain-containing protein</fullName>
    </recommendedName>
</protein>
<comment type="caution">
    <text evidence="2">The sequence shown here is derived from an EMBL/GenBank/DDBJ whole genome shotgun (WGS) entry which is preliminary data.</text>
</comment>
<gene>
    <name evidence="2" type="ORF">POLS_LOCUS9289</name>
</gene>
<accession>A0A9W4N3I7</accession>